<evidence type="ECO:0000313" key="3">
    <source>
        <dbReference type="Proteomes" id="UP001140562"/>
    </source>
</evidence>
<dbReference type="GO" id="GO:1990810">
    <property type="term" value="P:microtubule anchoring at mitotic spindle pole body"/>
    <property type="evidence" value="ECO:0007669"/>
    <property type="project" value="TreeGrafter"/>
</dbReference>
<sequence>MDDLETSALYKSTSTAVTSPSVTHSACLSNGRLQIRCLTTFDIQRAIALPPSLEVKIARLAWSPPVSPPTPSPSTSSRRAPRPISNRILVHDDTSTRVYDLRDSRWSAVIHNGSGGLGRNVHVEFGAGEDEVVAWSDFQASVKVWCLRSGSVKEIRDPKFPGNQGRGWGYRPSGTSSPDVEAAGNGYPARGGVMAMLCRTSGIDVLMLLAPRTYAQINRVELPTVDAAGLKWSRDGRWIAIWDAPSTGYKLYIYTADGHLYRTITRESSNDVREWGVEGLGIKSVEWVPGTEWLAVGGWDRRVRILSTRTFAPVVFLDHTAAIDVPGAPVYSEQVDGQGNRSYTITSQPVTPPKAPLEKNETILMKQGISLLAFNSDGTLCATRDDSTPSTVWIWDLRSLRPRMILIQYAPVKTLQWHHDNSTLLLIQTTYDSPTLYLYQASNLSASTSASTSASAPPPAILDLSSHIAKPASALPTRWTTSWLHTPADKKPAFALAHQTGYTYTWPFGKDVILRFDTPDGSEASDDSLYDILTGRTPVPRLPDSDGPDMDDSLLAEQQLVTEDEEYKMSFEDTFRGKMSEETERRRGRSVLDESGLDEMF</sequence>
<dbReference type="InterPro" id="IPR001680">
    <property type="entry name" value="WD40_rpt"/>
</dbReference>
<comment type="caution">
    <text evidence="2">The sequence shown here is derived from an EMBL/GenBank/DDBJ whole genome shotgun (WGS) entry which is preliminary data.</text>
</comment>
<keyword evidence="3" id="KW-1185">Reference proteome</keyword>
<dbReference type="Gene3D" id="2.130.10.10">
    <property type="entry name" value="YVTN repeat-like/Quinoprotein amine dehydrogenase"/>
    <property type="match status" value="2"/>
</dbReference>
<feature type="region of interest" description="Disordered" evidence="1">
    <location>
        <begin position="64"/>
        <end position="84"/>
    </location>
</feature>
<feature type="region of interest" description="Disordered" evidence="1">
    <location>
        <begin position="573"/>
        <end position="601"/>
    </location>
</feature>
<gene>
    <name evidence="2" type="ORF">N0V87_002879</name>
</gene>
<reference evidence="2" key="1">
    <citation type="submission" date="2022-10" db="EMBL/GenBank/DDBJ databases">
        <title>Tapping the CABI collections for fungal endophytes: first genome assemblies for Collariella, Neodidymelliopsis, Ascochyta clinopodiicola, Didymella pomorum, Didymosphaeria variabile, Neocosmospora piperis and Neocucurbitaria cava.</title>
        <authorList>
            <person name="Hill R."/>
        </authorList>
    </citation>
    <scope>NUCLEOTIDE SEQUENCE</scope>
    <source>
        <strain evidence="2">IMI 360193</strain>
    </source>
</reference>
<evidence type="ECO:0000313" key="2">
    <source>
        <dbReference type="EMBL" id="KAJ4339941.1"/>
    </source>
</evidence>
<dbReference type="InterPro" id="IPR052778">
    <property type="entry name" value="Centrosome-WD_assoc"/>
</dbReference>
<feature type="compositionally biased region" description="Basic and acidic residues" evidence="1">
    <location>
        <begin position="573"/>
        <end position="585"/>
    </location>
</feature>
<accession>A0A9W8X372</accession>
<dbReference type="SUPFAM" id="SSF82171">
    <property type="entry name" value="DPP6 N-terminal domain-like"/>
    <property type="match status" value="1"/>
</dbReference>
<dbReference type="PANTHER" id="PTHR16220:SF0">
    <property type="entry name" value="WD REPEAT-CONTAINING PROTEIN WRAP73"/>
    <property type="match status" value="1"/>
</dbReference>
<proteinExistence type="predicted"/>
<dbReference type="GO" id="GO:1990811">
    <property type="term" value="C:MWP complex"/>
    <property type="evidence" value="ECO:0007669"/>
    <property type="project" value="TreeGrafter"/>
</dbReference>
<dbReference type="GO" id="GO:0005815">
    <property type="term" value="C:microtubule organizing center"/>
    <property type="evidence" value="ECO:0007669"/>
    <property type="project" value="TreeGrafter"/>
</dbReference>
<protein>
    <submittedName>
        <fullName evidence="2">Uncharacterized protein</fullName>
    </submittedName>
</protein>
<dbReference type="AlphaFoldDB" id="A0A9W8X372"/>
<name>A0A9W8X372_9PLEO</name>
<dbReference type="EMBL" id="JAPEUV010000019">
    <property type="protein sequence ID" value="KAJ4339941.1"/>
    <property type="molecule type" value="Genomic_DNA"/>
</dbReference>
<dbReference type="PANTHER" id="PTHR16220">
    <property type="entry name" value="WD REPEAT PROTEIN 8-RELATED"/>
    <property type="match status" value="1"/>
</dbReference>
<dbReference type="InterPro" id="IPR015943">
    <property type="entry name" value="WD40/YVTN_repeat-like_dom_sf"/>
</dbReference>
<dbReference type="OrthoDB" id="308690at2759"/>
<evidence type="ECO:0000256" key="1">
    <source>
        <dbReference type="SAM" id="MobiDB-lite"/>
    </source>
</evidence>
<feature type="compositionally biased region" description="Low complexity" evidence="1">
    <location>
        <begin position="73"/>
        <end position="84"/>
    </location>
</feature>
<dbReference type="Pfam" id="PF00400">
    <property type="entry name" value="WD40"/>
    <property type="match status" value="1"/>
</dbReference>
<dbReference type="Proteomes" id="UP001140562">
    <property type="component" value="Unassembled WGS sequence"/>
</dbReference>
<organism evidence="2 3">
    <name type="scientific">Didymella glomerata</name>
    <dbReference type="NCBI Taxonomy" id="749621"/>
    <lineage>
        <taxon>Eukaryota</taxon>
        <taxon>Fungi</taxon>
        <taxon>Dikarya</taxon>
        <taxon>Ascomycota</taxon>
        <taxon>Pezizomycotina</taxon>
        <taxon>Dothideomycetes</taxon>
        <taxon>Pleosporomycetidae</taxon>
        <taxon>Pleosporales</taxon>
        <taxon>Pleosporineae</taxon>
        <taxon>Didymellaceae</taxon>
        <taxon>Didymella</taxon>
    </lineage>
</organism>